<sequence>MELIKPREEFFDEYYEACKESYENDVTEWMPFELDHFNQWKKHILKAYDNYETGINLPEGMPRTYTYWCVENGEFIGEIQLRPFLNEEEAKKWGHISYSVRYSRWKQGWGTELLRHTLLKIQKFNINHVYIACRENNIGSIKVIEKNGGRFINTVIDEEGILNNLYHIVINLTAK</sequence>
<dbReference type="GO" id="GO:0016746">
    <property type="term" value="F:acyltransferase activity"/>
    <property type="evidence" value="ECO:0007669"/>
    <property type="project" value="UniProtKB-KW"/>
</dbReference>
<proteinExistence type="predicted"/>
<reference evidence="2 3" key="1">
    <citation type="submission" date="2021-06" db="EMBL/GenBank/DDBJ databases">
        <title>Clostridia strains as spoilage organisms.</title>
        <authorList>
            <person name="Wambui J."/>
            <person name="Stephan R."/>
            <person name="Stevens M.J.A."/>
        </authorList>
    </citation>
    <scope>NUCLEOTIDE SEQUENCE [LARGE SCALE GENOMIC DNA]</scope>
    <source>
        <strain evidence="2 3">CM013</strain>
    </source>
</reference>
<keyword evidence="2" id="KW-0808">Transferase</keyword>
<dbReference type="Pfam" id="PF13302">
    <property type="entry name" value="Acetyltransf_3"/>
    <property type="match status" value="1"/>
</dbReference>
<protein>
    <submittedName>
        <fullName evidence="2">GNAT family N-acetyltransferase</fullName>
        <ecNumber evidence="2">2.3.1.-</ecNumber>
    </submittedName>
</protein>
<dbReference type="RefSeq" id="WP_216131833.1">
    <property type="nucleotide sequence ID" value="NZ_JAHLDG010000008.1"/>
</dbReference>
<dbReference type="EC" id="2.3.1.-" evidence="2"/>
<dbReference type="PANTHER" id="PTHR39173:SF1">
    <property type="entry name" value="ACETYLTRANSFERASE"/>
    <property type="match status" value="1"/>
</dbReference>
<gene>
    <name evidence="2" type="ORF">KPL27_06715</name>
</gene>
<comment type="caution">
    <text evidence="2">The sequence shown here is derived from an EMBL/GenBank/DDBJ whole genome shotgun (WGS) entry which is preliminary data.</text>
</comment>
<keyword evidence="2" id="KW-0012">Acyltransferase</keyword>
<evidence type="ECO:0000313" key="2">
    <source>
        <dbReference type="EMBL" id="MBU3219795.1"/>
    </source>
</evidence>
<dbReference type="InterPro" id="IPR000182">
    <property type="entry name" value="GNAT_dom"/>
</dbReference>
<accession>A0ABS6C2S9</accession>
<evidence type="ECO:0000313" key="3">
    <source>
        <dbReference type="Proteomes" id="UP000740830"/>
    </source>
</evidence>
<keyword evidence="3" id="KW-1185">Reference proteome</keyword>
<feature type="domain" description="N-acetyltransferase" evidence="1">
    <location>
        <begin position="16"/>
        <end position="175"/>
    </location>
</feature>
<dbReference type="Proteomes" id="UP000740830">
    <property type="component" value="Unassembled WGS sequence"/>
</dbReference>
<evidence type="ECO:0000259" key="1">
    <source>
        <dbReference type="PROSITE" id="PS51186"/>
    </source>
</evidence>
<dbReference type="PANTHER" id="PTHR39173">
    <property type="entry name" value="ACETYLTRANSFERASE"/>
    <property type="match status" value="1"/>
</dbReference>
<name>A0ABS6C2S9_9CLOT</name>
<organism evidence="2 3">
    <name type="scientific">Clostridium algidicarnis</name>
    <dbReference type="NCBI Taxonomy" id="37659"/>
    <lineage>
        <taxon>Bacteria</taxon>
        <taxon>Bacillati</taxon>
        <taxon>Bacillota</taxon>
        <taxon>Clostridia</taxon>
        <taxon>Eubacteriales</taxon>
        <taxon>Clostridiaceae</taxon>
        <taxon>Clostridium</taxon>
    </lineage>
</organism>
<dbReference type="PROSITE" id="PS51186">
    <property type="entry name" value="GNAT"/>
    <property type="match status" value="1"/>
</dbReference>
<dbReference type="EMBL" id="JAHLDG010000008">
    <property type="protein sequence ID" value="MBU3219795.1"/>
    <property type="molecule type" value="Genomic_DNA"/>
</dbReference>